<reference evidence="2" key="1">
    <citation type="journal article" date="2017" name="Cell">
        <title>Insights into land plant evolution garnered from the Marchantia polymorpha genome.</title>
        <authorList>
            <person name="Bowman J.L."/>
            <person name="Kohchi T."/>
            <person name="Yamato K.T."/>
            <person name="Jenkins J."/>
            <person name="Shu S."/>
            <person name="Ishizaki K."/>
            <person name="Yamaoka S."/>
            <person name="Nishihama R."/>
            <person name="Nakamura Y."/>
            <person name="Berger F."/>
            <person name="Adam C."/>
            <person name="Aki S.S."/>
            <person name="Althoff F."/>
            <person name="Araki T."/>
            <person name="Arteaga-Vazquez M.A."/>
            <person name="Balasubrmanian S."/>
            <person name="Barry K."/>
            <person name="Bauer D."/>
            <person name="Boehm C.R."/>
            <person name="Briginshaw L."/>
            <person name="Caballero-Perez J."/>
            <person name="Catarino B."/>
            <person name="Chen F."/>
            <person name="Chiyoda S."/>
            <person name="Chovatia M."/>
            <person name="Davies K.M."/>
            <person name="Delmans M."/>
            <person name="Demura T."/>
            <person name="Dierschke T."/>
            <person name="Dolan L."/>
            <person name="Dorantes-Acosta A.E."/>
            <person name="Eklund D.M."/>
            <person name="Florent S.N."/>
            <person name="Flores-Sandoval E."/>
            <person name="Fujiyama A."/>
            <person name="Fukuzawa H."/>
            <person name="Galik B."/>
            <person name="Grimanelli D."/>
            <person name="Grimwood J."/>
            <person name="Grossniklaus U."/>
            <person name="Hamada T."/>
            <person name="Haseloff J."/>
            <person name="Hetherington A.J."/>
            <person name="Higo A."/>
            <person name="Hirakawa Y."/>
            <person name="Hundley H.N."/>
            <person name="Ikeda Y."/>
            <person name="Inoue K."/>
            <person name="Inoue S.I."/>
            <person name="Ishida S."/>
            <person name="Jia Q."/>
            <person name="Kakita M."/>
            <person name="Kanazawa T."/>
            <person name="Kawai Y."/>
            <person name="Kawashima T."/>
            <person name="Kennedy M."/>
            <person name="Kinose K."/>
            <person name="Kinoshita T."/>
            <person name="Kohara Y."/>
            <person name="Koide E."/>
            <person name="Komatsu K."/>
            <person name="Kopischke S."/>
            <person name="Kubo M."/>
            <person name="Kyozuka J."/>
            <person name="Lagercrantz U."/>
            <person name="Lin S.S."/>
            <person name="Lindquist E."/>
            <person name="Lipzen A.M."/>
            <person name="Lu C.W."/>
            <person name="De Luna E."/>
            <person name="Martienssen R.A."/>
            <person name="Minamino N."/>
            <person name="Mizutani M."/>
            <person name="Mizutani M."/>
            <person name="Mochizuki N."/>
            <person name="Monte I."/>
            <person name="Mosher R."/>
            <person name="Nagasaki H."/>
            <person name="Nakagami H."/>
            <person name="Naramoto S."/>
            <person name="Nishitani K."/>
            <person name="Ohtani M."/>
            <person name="Okamoto T."/>
            <person name="Okumura M."/>
            <person name="Phillips J."/>
            <person name="Pollak B."/>
            <person name="Reinders A."/>
            <person name="Rovekamp M."/>
            <person name="Sano R."/>
            <person name="Sawa S."/>
            <person name="Schmid M.W."/>
            <person name="Shirakawa M."/>
            <person name="Solano R."/>
            <person name="Spunde A."/>
            <person name="Suetsugu N."/>
            <person name="Sugano S."/>
            <person name="Sugiyama A."/>
            <person name="Sun R."/>
            <person name="Suzuki Y."/>
            <person name="Takenaka M."/>
            <person name="Takezawa D."/>
            <person name="Tomogane H."/>
            <person name="Tsuzuki M."/>
            <person name="Ueda T."/>
            <person name="Umeda M."/>
            <person name="Ward J.M."/>
            <person name="Watanabe Y."/>
            <person name="Yazaki K."/>
            <person name="Yokoyama R."/>
            <person name="Yoshitake Y."/>
            <person name="Yotsui I."/>
            <person name="Zachgo S."/>
            <person name="Schmutz J."/>
        </authorList>
    </citation>
    <scope>NUCLEOTIDE SEQUENCE [LARGE SCALE GENOMIC DNA]</scope>
    <source>
        <strain evidence="2">Tak-1</strain>
    </source>
</reference>
<accession>A0A2R6XSD4</accession>
<proteinExistence type="predicted"/>
<name>A0A2R6XSD4_MARPO</name>
<protein>
    <submittedName>
        <fullName evidence="1">Uncharacterized protein</fullName>
    </submittedName>
</protein>
<evidence type="ECO:0000313" key="1">
    <source>
        <dbReference type="EMBL" id="PTQ49013.1"/>
    </source>
</evidence>
<dbReference type="Gramene" id="Mp3g14250.1">
    <property type="protein sequence ID" value="Mp3g14250.1.cds"/>
    <property type="gene ID" value="Mp3g14250"/>
</dbReference>
<keyword evidence="2" id="KW-1185">Reference proteome</keyword>
<sequence>MVKMPLELALGRTVNSTCVVSCMTPNESIHVREVLKLGTLAQKIMLILMIRWRNEEIK</sequence>
<gene>
    <name evidence="1" type="ORF">MARPO_0004s0246</name>
</gene>
<organism evidence="1 2">
    <name type="scientific">Marchantia polymorpha</name>
    <name type="common">Common liverwort</name>
    <name type="synonym">Marchantia aquatica</name>
    <dbReference type="NCBI Taxonomy" id="3197"/>
    <lineage>
        <taxon>Eukaryota</taxon>
        <taxon>Viridiplantae</taxon>
        <taxon>Streptophyta</taxon>
        <taxon>Embryophyta</taxon>
        <taxon>Marchantiophyta</taxon>
        <taxon>Marchantiopsida</taxon>
        <taxon>Marchantiidae</taxon>
        <taxon>Marchantiales</taxon>
        <taxon>Marchantiaceae</taxon>
        <taxon>Marchantia</taxon>
    </lineage>
</organism>
<evidence type="ECO:0000313" key="2">
    <source>
        <dbReference type="Proteomes" id="UP000244005"/>
    </source>
</evidence>
<dbReference type="EMBL" id="KZ772676">
    <property type="protein sequence ID" value="PTQ49013.1"/>
    <property type="molecule type" value="Genomic_DNA"/>
</dbReference>
<dbReference type="Proteomes" id="UP000244005">
    <property type="component" value="Unassembled WGS sequence"/>
</dbReference>
<dbReference type="AlphaFoldDB" id="A0A2R6XSD4"/>